<organism evidence="1 2">
    <name type="scientific">Sinorhizobium numidicum</name>
    <dbReference type="NCBI Taxonomy" id="680248"/>
    <lineage>
        <taxon>Bacteria</taxon>
        <taxon>Pseudomonadati</taxon>
        <taxon>Pseudomonadota</taxon>
        <taxon>Alphaproteobacteria</taxon>
        <taxon>Hyphomicrobiales</taxon>
        <taxon>Rhizobiaceae</taxon>
        <taxon>Sinorhizobium/Ensifer group</taxon>
        <taxon>Sinorhizobium</taxon>
    </lineage>
</organism>
<name>A0ABY8D312_9HYPH</name>
<accession>A0ABY8D312</accession>
<evidence type="ECO:0000313" key="1">
    <source>
        <dbReference type="EMBL" id="WEX83546.1"/>
    </source>
</evidence>
<evidence type="ECO:0000313" key="2">
    <source>
        <dbReference type="Proteomes" id="UP001235547"/>
    </source>
</evidence>
<proteinExistence type="predicted"/>
<dbReference type="EMBL" id="CP120371">
    <property type="protein sequence ID" value="WEX83546.1"/>
    <property type="molecule type" value="Genomic_DNA"/>
</dbReference>
<sequence length="110" mass="11604">MSVNGARGEASLKIDDVELVIAATMSGLAAVSTRLECKSFQELFMRLSGVEAAAVLAGIELLTIKGDRLAAIQKLKLKHFKDCAAAFNTALAHHFDGDEGNAEAVDETAN</sequence>
<protein>
    <recommendedName>
        <fullName evidence="3">Gene transfer agent family protein</fullName>
    </recommendedName>
</protein>
<dbReference type="RefSeq" id="WP_280734373.1">
    <property type="nucleotide sequence ID" value="NZ_CP120368.1"/>
</dbReference>
<gene>
    <name evidence="1" type="ORF">PYH38_002331</name>
</gene>
<keyword evidence="2" id="KW-1185">Reference proteome</keyword>
<dbReference type="Proteomes" id="UP001235547">
    <property type="component" value="Chromosome 1"/>
</dbReference>
<reference evidence="1 2" key="1">
    <citation type="submission" date="2023-03" db="EMBL/GenBank/DDBJ databases">
        <authorList>
            <person name="Kaur S."/>
            <person name="Espinosa-Saiz D."/>
            <person name="Velazquez E."/>
            <person name="Menendez E."/>
            <person name="diCenzo G.C."/>
        </authorList>
    </citation>
    <scope>NUCLEOTIDE SEQUENCE [LARGE SCALE GENOMIC DNA]</scope>
    <source>
        <strain evidence="1 2">LMG 27395</strain>
    </source>
</reference>
<evidence type="ECO:0008006" key="3">
    <source>
        <dbReference type="Google" id="ProtNLM"/>
    </source>
</evidence>